<feature type="transmembrane region" description="Helical" evidence="6">
    <location>
        <begin position="266"/>
        <end position="289"/>
    </location>
</feature>
<name>A0A5D0RML4_9RHOB</name>
<dbReference type="Pfam" id="PF03772">
    <property type="entry name" value="Competence"/>
    <property type="match status" value="1"/>
</dbReference>
<reference evidence="9 10" key="1">
    <citation type="submission" date="2019-08" db="EMBL/GenBank/DDBJ databases">
        <title>Identification of a novel species of the genus Boseongicola.</title>
        <authorList>
            <person name="Zhang X.-Q."/>
        </authorList>
    </citation>
    <scope>NUCLEOTIDE SEQUENCE [LARGE SCALE GENOMIC DNA]</scope>
    <source>
        <strain evidence="9 10">HY14</strain>
    </source>
</reference>
<feature type="transmembrane region" description="Helical" evidence="6">
    <location>
        <begin position="347"/>
        <end position="364"/>
    </location>
</feature>
<evidence type="ECO:0000256" key="4">
    <source>
        <dbReference type="ARBA" id="ARBA00022989"/>
    </source>
</evidence>
<dbReference type="Proteomes" id="UP000322080">
    <property type="component" value="Unassembled WGS sequence"/>
</dbReference>
<proteinExistence type="predicted"/>
<dbReference type="PANTHER" id="PTHR30619">
    <property type="entry name" value="DNA INTERNALIZATION/COMPETENCE PROTEIN COMEC/REC2"/>
    <property type="match status" value="1"/>
</dbReference>
<dbReference type="PANTHER" id="PTHR30619:SF1">
    <property type="entry name" value="RECOMBINATION PROTEIN 2"/>
    <property type="match status" value="1"/>
</dbReference>
<dbReference type="NCBIfam" id="TIGR00360">
    <property type="entry name" value="ComEC_N-term"/>
    <property type="match status" value="1"/>
</dbReference>
<evidence type="ECO:0000259" key="8">
    <source>
        <dbReference type="Pfam" id="PF13567"/>
    </source>
</evidence>
<sequence length="681" mass="71141">MSRLALISGRLERLRGRLLLFAPVCLGSGIATYFRLPVEPGALAWALIGLGALALMLIGLRYWPTRWTGLASLAFGLALVLGGLLAGGLRTETTRAPVLDFRYYGPVEGRIVTIDRSASEAVRLTLDRLRLDRVRPDELPVRVRVSLHGTQGFLIPEPGQRIAMTAFLSAPEGPVEPGGFDFRRMAWFDRIGAVGYTRAPALMLAPAETGLGGLVISRLRARIAQAVQAIVPGEEGAFAAAILTGDRTGIAPATLAALRGSNLSHLLAISGLHMGLLTGFVFTALRYVMALIPGFAAHYPIRKIAAVGALQAGAFYLALSGGNVATERAFVMVAVMFGAVLLDRRALTLRAVAVAALILLAAQPEALAEPGFQMSFSATTALVAVFGWLRDWDGPRLPRWLRPVSAVVISSAVAGAATAPYAAAHFNQVSHFGLVANLLAVPVMGTLVMPGAVLAAVLTPAGLAGLALNLIRWPIAWILAVAERVSGMEGALGHVPSPAPVVLGLITAGGLFAVLATGRLRALALAPLVLGFAIWSDTTRPDVLVSSGGGLVGSMTPAGRALSKERGEGFAAASWLENDGDAVAQVVAFRRGQDRDGAFRIGAARLVHLTGQGAAARVAAACAEADIVVVTAEVPEPPAGCAVYDKLRLAETGALALHVDGEGLRIVTEAEMSGQRPWTRR</sequence>
<feature type="transmembrane region" description="Helical" evidence="6">
    <location>
        <begin position="429"/>
        <end position="448"/>
    </location>
</feature>
<evidence type="ECO:0000256" key="5">
    <source>
        <dbReference type="ARBA" id="ARBA00023136"/>
    </source>
</evidence>
<feature type="transmembrane region" description="Helical" evidence="6">
    <location>
        <begin position="499"/>
        <end position="518"/>
    </location>
</feature>
<keyword evidence="10" id="KW-1185">Reference proteome</keyword>
<feature type="transmembrane region" description="Helical" evidence="6">
    <location>
        <begin position="42"/>
        <end position="63"/>
    </location>
</feature>
<feature type="domain" description="ComEC/Rec2-related protein" evidence="7">
    <location>
        <begin position="242"/>
        <end position="516"/>
    </location>
</feature>
<dbReference type="InterPro" id="IPR052159">
    <property type="entry name" value="Competence_DNA_uptake"/>
</dbReference>
<comment type="subcellular location">
    <subcellularLocation>
        <location evidence="1">Cell membrane</location>
        <topology evidence="1">Multi-pass membrane protein</topology>
    </subcellularLocation>
</comment>
<organism evidence="9 10">
    <name type="scientific">Maritimibacter fusiformis</name>
    <dbReference type="NCBI Taxonomy" id="2603819"/>
    <lineage>
        <taxon>Bacteria</taxon>
        <taxon>Pseudomonadati</taxon>
        <taxon>Pseudomonadota</taxon>
        <taxon>Alphaproteobacteria</taxon>
        <taxon>Rhodobacterales</taxon>
        <taxon>Roseobacteraceae</taxon>
        <taxon>Maritimibacter</taxon>
    </lineage>
</organism>
<accession>A0A5D0RML4</accession>
<gene>
    <name evidence="9" type="ORF">FVF75_00835</name>
</gene>
<evidence type="ECO:0000256" key="1">
    <source>
        <dbReference type="ARBA" id="ARBA00004651"/>
    </source>
</evidence>
<feature type="transmembrane region" description="Helical" evidence="6">
    <location>
        <begin position="401"/>
        <end position="423"/>
    </location>
</feature>
<feature type="transmembrane region" description="Helical" evidence="6">
    <location>
        <begin position="18"/>
        <end position="36"/>
    </location>
</feature>
<dbReference type="RefSeq" id="WP_148375853.1">
    <property type="nucleotide sequence ID" value="NZ_VSIY01000003.1"/>
</dbReference>
<dbReference type="Pfam" id="PF13567">
    <property type="entry name" value="DUF4131"/>
    <property type="match status" value="1"/>
</dbReference>
<keyword evidence="5 6" id="KW-0472">Membrane</keyword>
<protein>
    <submittedName>
        <fullName evidence="9">DUF4131 domain-containing protein</fullName>
    </submittedName>
</protein>
<evidence type="ECO:0000313" key="9">
    <source>
        <dbReference type="EMBL" id="TYB82762.1"/>
    </source>
</evidence>
<dbReference type="EMBL" id="VSIY01000003">
    <property type="protein sequence ID" value="TYB82762.1"/>
    <property type="molecule type" value="Genomic_DNA"/>
</dbReference>
<feature type="transmembrane region" description="Helical" evidence="6">
    <location>
        <begin position="301"/>
        <end position="319"/>
    </location>
</feature>
<feature type="transmembrane region" description="Helical" evidence="6">
    <location>
        <begin position="370"/>
        <end position="389"/>
    </location>
</feature>
<feature type="transmembrane region" description="Helical" evidence="6">
    <location>
        <begin position="455"/>
        <end position="479"/>
    </location>
</feature>
<dbReference type="InterPro" id="IPR025405">
    <property type="entry name" value="DUF4131"/>
</dbReference>
<evidence type="ECO:0000256" key="2">
    <source>
        <dbReference type="ARBA" id="ARBA00022475"/>
    </source>
</evidence>
<evidence type="ECO:0000256" key="6">
    <source>
        <dbReference type="SAM" id="Phobius"/>
    </source>
</evidence>
<dbReference type="GO" id="GO:0005886">
    <property type="term" value="C:plasma membrane"/>
    <property type="evidence" value="ECO:0007669"/>
    <property type="project" value="UniProtKB-SubCell"/>
</dbReference>
<feature type="transmembrane region" description="Helical" evidence="6">
    <location>
        <begin position="70"/>
        <end position="89"/>
    </location>
</feature>
<keyword evidence="3 6" id="KW-0812">Transmembrane</keyword>
<evidence type="ECO:0000313" key="10">
    <source>
        <dbReference type="Proteomes" id="UP000322080"/>
    </source>
</evidence>
<comment type="caution">
    <text evidence="9">The sequence shown here is derived from an EMBL/GenBank/DDBJ whole genome shotgun (WGS) entry which is preliminary data.</text>
</comment>
<dbReference type="InterPro" id="IPR004477">
    <property type="entry name" value="ComEC_N"/>
</dbReference>
<dbReference type="AlphaFoldDB" id="A0A5D0RML4"/>
<keyword evidence="2" id="KW-1003">Cell membrane</keyword>
<feature type="domain" description="DUF4131" evidence="8">
    <location>
        <begin position="44"/>
        <end position="201"/>
    </location>
</feature>
<evidence type="ECO:0000256" key="3">
    <source>
        <dbReference type="ARBA" id="ARBA00022692"/>
    </source>
</evidence>
<evidence type="ECO:0000259" key="7">
    <source>
        <dbReference type="Pfam" id="PF03772"/>
    </source>
</evidence>
<keyword evidence="4 6" id="KW-1133">Transmembrane helix</keyword>